<dbReference type="InterPro" id="IPR057359">
    <property type="entry name" value="YfjL_N"/>
</dbReference>
<proteinExistence type="predicted"/>
<dbReference type="KEGG" id="ehn:H9Q80_18095"/>
<dbReference type="Pfam" id="PF25425">
    <property type="entry name" value="YfjL_N"/>
    <property type="match status" value="1"/>
</dbReference>
<dbReference type="Proteomes" id="UP000515856">
    <property type="component" value="Chromosome"/>
</dbReference>
<keyword evidence="1" id="KW-0472">Membrane</keyword>
<name>A0A7G9GMU5_9FIRM</name>
<feature type="domain" description="YfjL-like N-terminal" evidence="2">
    <location>
        <begin position="7"/>
        <end position="85"/>
    </location>
</feature>
<sequence length="232" mass="27601">MKNNKIKRSFALLAAVIIIIVLIFLVISFYGNPLTHKHMRKEADAYMKEHFPGITYEITETRYIPKLNSYRITVLDKDHNHKFTILYYTKSGEMDDSYYWETCEFIDNKYASIADMMEQDIQKTLPEKDAYLEIYIDCDSKNMHLDMEFQPQQNDVPVTLFYHSKEKETVPISMEEFEKILEILQPLPDKFHVHVDTIRVYNIEVSIHKLEDKDYLQKALDKRNTSIKDLNQ</sequence>
<evidence type="ECO:0000313" key="4">
    <source>
        <dbReference type="Proteomes" id="UP000515856"/>
    </source>
</evidence>
<dbReference type="RefSeq" id="WP_117455101.1">
    <property type="nucleotide sequence ID" value="NZ_CP060636.1"/>
</dbReference>
<keyword evidence="1" id="KW-0812">Transmembrane</keyword>
<dbReference type="EMBL" id="CP060636">
    <property type="protein sequence ID" value="QNM12127.1"/>
    <property type="molecule type" value="Genomic_DNA"/>
</dbReference>
<keyword evidence="1" id="KW-1133">Transmembrane helix</keyword>
<evidence type="ECO:0000259" key="2">
    <source>
        <dbReference type="Pfam" id="PF25425"/>
    </source>
</evidence>
<evidence type="ECO:0000313" key="3">
    <source>
        <dbReference type="EMBL" id="QNM12127.1"/>
    </source>
</evidence>
<evidence type="ECO:0000256" key="1">
    <source>
        <dbReference type="SAM" id="Phobius"/>
    </source>
</evidence>
<gene>
    <name evidence="3" type="ORF">H9Q80_18095</name>
</gene>
<keyword evidence="4" id="KW-1185">Reference proteome</keyword>
<accession>A0A7G9GMU5</accession>
<feature type="transmembrane region" description="Helical" evidence="1">
    <location>
        <begin position="12"/>
        <end position="31"/>
    </location>
</feature>
<dbReference type="AlphaFoldDB" id="A0A7G9GMU5"/>
<protein>
    <recommendedName>
        <fullName evidence="2">YfjL-like N-terminal domain-containing protein</fullName>
    </recommendedName>
</protein>
<organism evidence="3 4">
    <name type="scientific">[Eubacterium] hominis</name>
    <dbReference type="NCBI Taxonomy" id="2764325"/>
    <lineage>
        <taxon>Bacteria</taxon>
        <taxon>Bacillati</taxon>
        <taxon>Bacillota</taxon>
        <taxon>Erysipelotrichia</taxon>
        <taxon>Erysipelotrichales</taxon>
        <taxon>Erysipelotrichaceae</taxon>
        <taxon>Amedibacillus</taxon>
    </lineage>
</organism>
<reference evidence="3 4" key="1">
    <citation type="submission" date="2020-08" db="EMBL/GenBank/DDBJ databases">
        <authorList>
            <person name="Liu C."/>
            <person name="Sun Q."/>
        </authorList>
    </citation>
    <scope>NUCLEOTIDE SEQUENCE [LARGE SCALE GENOMIC DNA]</scope>
    <source>
        <strain evidence="3 4">NSJ-61</strain>
    </source>
</reference>